<evidence type="ECO:0000313" key="9">
    <source>
        <dbReference type="Proteomes" id="UP000001928"/>
    </source>
</evidence>
<comment type="similarity">
    <text evidence="1 7">Belongs to the N(4)/N(6)-methyltransferase family.</text>
</comment>
<dbReference type="PhylomeDB" id="Q2ST67"/>
<dbReference type="SUPFAM" id="SSF53335">
    <property type="entry name" value="S-adenosyl-L-methionine-dependent methyltransferases"/>
    <property type="match status" value="1"/>
</dbReference>
<evidence type="ECO:0000256" key="4">
    <source>
        <dbReference type="ARBA" id="ARBA00022679"/>
    </source>
</evidence>
<dbReference type="InterPro" id="IPR012327">
    <property type="entry name" value="MeTrfase_D12"/>
</dbReference>
<dbReference type="KEGG" id="mcp:MCAP_0049"/>
<protein>
    <recommendedName>
        <fullName evidence="2 7">Site-specific DNA-methyltransferase (adenine-specific)</fullName>
        <ecNumber evidence="2 7">2.1.1.72</ecNumber>
    </recommendedName>
</protein>
<sequence>MRAKPVYLIIKNTYLLLRLLVKNNIRSPFFYVGDKYKIMPQIVKFFPEKINNYYEPFLGGGSSVMHTKANKYFLNDINKSVIDLHKCLSSYSKNKNLLLNSLFKLIKKYRLSCSYLSITVPDELKKKYVKTYYSKFNKKSYIELRNDYNKKSDNLKLYLLLIYGFNHMIRFNQQGKFNLPVGNVDFNKNVYQALITYLEFVDDKRIEFSNNDYIEFIKKIDFKEGDFVYLDPPYLISNSEYNKNWTMIDEQNLYDLIDNLDRKKVYFGLSNMLTHKGRKNYLLEKRMKKYYIHEIKSNYISRFDNKIKKDSKEVYITNYEKNRRT</sequence>
<dbReference type="PROSITE" id="PS00092">
    <property type="entry name" value="N6_MTASE"/>
    <property type="match status" value="1"/>
</dbReference>
<dbReference type="InterPro" id="IPR012263">
    <property type="entry name" value="M_m6A_EcoRV"/>
</dbReference>
<dbReference type="PANTHER" id="PTHR30481:SF3">
    <property type="entry name" value="DNA ADENINE METHYLASE"/>
    <property type="match status" value="1"/>
</dbReference>
<evidence type="ECO:0000256" key="3">
    <source>
        <dbReference type="ARBA" id="ARBA00022603"/>
    </source>
</evidence>
<evidence type="ECO:0000313" key="8">
    <source>
        <dbReference type="EMBL" id="ABC01082.1"/>
    </source>
</evidence>
<proteinExistence type="inferred from homology"/>
<organism evidence="8 9">
    <name type="scientific">Mycoplasma capricolum subsp. capricolum (strain California kid / ATCC 27343 / NCTC 10154)</name>
    <dbReference type="NCBI Taxonomy" id="340047"/>
    <lineage>
        <taxon>Bacteria</taxon>
        <taxon>Bacillati</taxon>
        <taxon>Mycoplasmatota</taxon>
        <taxon>Mollicutes</taxon>
        <taxon>Mycoplasmataceae</taxon>
        <taxon>Mycoplasma</taxon>
    </lineage>
</organism>
<accession>Q2ST67</accession>
<dbReference type="Gene3D" id="3.40.50.150">
    <property type="entry name" value="Vaccinia Virus protein VP39"/>
    <property type="match status" value="1"/>
</dbReference>
<dbReference type="GO" id="GO:0006298">
    <property type="term" value="P:mismatch repair"/>
    <property type="evidence" value="ECO:0007669"/>
    <property type="project" value="TreeGrafter"/>
</dbReference>
<dbReference type="GO" id="GO:0043565">
    <property type="term" value="F:sequence-specific DNA binding"/>
    <property type="evidence" value="ECO:0007669"/>
    <property type="project" value="TreeGrafter"/>
</dbReference>
<dbReference type="HOGENOM" id="CLU_077381_0_0_14"/>
<evidence type="ECO:0000256" key="2">
    <source>
        <dbReference type="ARBA" id="ARBA00011900"/>
    </source>
</evidence>
<dbReference type="EC" id="2.1.1.72" evidence="2 7"/>
<evidence type="ECO:0000256" key="7">
    <source>
        <dbReference type="RuleBase" id="RU361257"/>
    </source>
</evidence>
<reference evidence="8 9" key="1">
    <citation type="submission" date="2005-09" db="EMBL/GenBank/DDBJ databases">
        <authorList>
            <person name="Glass J.I."/>
            <person name="Lartigue C."/>
            <person name="Pfannkoch C."/>
            <person name="Baden-Tillson H."/>
            <person name="Smith H.O."/>
            <person name="Venter J.C."/>
            <person name="Roske K."/>
            <person name="Wise K.S."/>
            <person name="Calcutt M.J."/>
            <person name="Nelson W.C."/>
            <person name="Nierman W.C."/>
        </authorList>
    </citation>
    <scope>NUCLEOTIDE SEQUENCE [LARGE SCALE GENOMIC DNA]</scope>
    <source>
        <strain evidence="9">California kid / ATCC 27343 / NCTC 10154</strain>
    </source>
</reference>
<dbReference type="Gene3D" id="1.10.1020.10">
    <property type="entry name" value="Adenine-specific Methyltransferase, Domain 2"/>
    <property type="match status" value="1"/>
</dbReference>
<evidence type="ECO:0000256" key="6">
    <source>
        <dbReference type="ARBA" id="ARBA00047942"/>
    </source>
</evidence>
<dbReference type="PRINTS" id="PR00505">
    <property type="entry name" value="D12N6MTFRASE"/>
</dbReference>
<dbReference type="PIRSF" id="PIRSF000398">
    <property type="entry name" value="M_m6A_EcoRV"/>
    <property type="match status" value="1"/>
</dbReference>
<dbReference type="PANTHER" id="PTHR30481">
    <property type="entry name" value="DNA ADENINE METHYLASE"/>
    <property type="match status" value="1"/>
</dbReference>
<dbReference type="InterPro" id="IPR029063">
    <property type="entry name" value="SAM-dependent_MTases_sf"/>
</dbReference>
<dbReference type="GO" id="GO:0009007">
    <property type="term" value="F:site-specific DNA-methyltransferase (adenine-specific) activity"/>
    <property type="evidence" value="ECO:0007669"/>
    <property type="project" value="UniProtKB-UniRule"/>
</dbReference>
<name>Q2ST67_MYCCT</name>
<dbReference type="EMBL" id="CP000123">
    <property type="protein sequence ID" value="ABC01082.1"/>
    <property type="molecule type" value="Genomic_DNA"/>
</dbReference>
<dbReference type="NCBIfam" id="TIGR00571">
    <property type="entry name" value="dam"/>
    <property type="match status" value="1"/>
</dbReference>
<dbReference type="InterPro" id="IPR002052">
    <property type="entry name" value="DNA_methylase_N6_adenine_CS"/>
</dbReference>
<keyword evidence="5 7" id="KW-0949">S-adenosyl-L-methionine</keyword>
<keyword evidence="4 7" id="KW-0808">Transferase</keyword>
<dbReference type="AlphaFoldDB" id="Q2ST67"/>
<gene>
    <name evidence="8" type="primary">dam</name>
    <name evidence="8" type="ordered locus">MCAP_0049</name>
</gene>
<dbReference type="InterPro" id="IPR023095">
    <property type="entry name" value="Ade_MeTrfase_dom_2"/>
</dbReference>
<dbReference type="REBASE" id="11685">
    <property type="entry name" value="M2.McaCI"/>
</dbReference>
<dbReference type="GO" id="GO:0032259">
    <property type="term" value="P:methylation"/>
    <property type="evidence" value="ECO:0007669"/>
    <property type="project" value="UniProtKB-KW"/>
</dbReference>
<keyword evidence="3 7" id="KW-0489">Methyltransferase</keyword>
<dbReference type="Pfam" id="PF02086">
    <property type="entry name" value="MethyltransfD12"/>
    <property type="match status" value="1"/>
</dbReference>
<evidence type="ECO:0000256" key="1">
    <source>
        <dbReference type="ARBA" id="ARBA00006594"/>
    </source>
</evidence>
<comment type="catalytic activity">
    <reaction evidence="6 7">
        <text>a 2'-deoxyadenosine in DNA + S-adenosyl-L-methionine = an N(6)-methyl-2'-deoxyadenosine in DNA + S-adenosyl-L-homocysteine + H(+)</text>
        <dbReference type="Rhea" id="RHEA:15197"/>
        <dbReference type="Rhea" id="RHEA-COMP:12418"/>
        <dbReference type="Rhea" id="RHEA-COMP:12419"/>
        <dbReference type="ChEBI" id="CHEBI:15378"/>
        <dbReference type="ChEBI" id="CHEBI:57856"/>
        <dbReference type="ChEBI" id="CHEBI:59789"/>
        <dbReference type="ChEBI" id="CHEBI:90615"/>
        <dbReference type="ChEBI" id="CHEBI:90616"/>
        <dbReference type="EC" id="2.1.1.72"/>
    </reaction>
</comment>
<dbReference type="GO" id="GO:1904047">
    <property type="term" value="F:S-adenosyl-L-methionine binding"/>
    <property type="evidence" value="ECO:0007669"/>
    <property type="project" value="TreeGrafter"/>
</dbReference>
<evidence type="ECO:0000256" key="5">
    <source>
        <dbReference type="ARBA" id="ARBA00022691"/>
    </source>
</evidence>
<dbReference type="Proteomes" id="UP000001928">
    <property type="component" value="Chromosome"/>
</dbReference>
<dbReference type="GO" id="GO:0009307">
    <property type="term" value="P:DNA restriction-modification system"/>
    <property type="evidence" value="ECO:0007669"/>
    <property type="project" value="InterPro"/>
</dbReference>